<protein>
    <recommendedName>
        <fullName evidence="1">N-acyl amino acid synthase FeeM catalytic core domain-containing protein</fullName>
    </recommendedName>
</protein>
<sequence>MRLEQPDIRQGVKTSRFAANLMDILDRVEYRRVRLQDQFDPVYRLRYEAYRREDGVAENSDGIVHDSLDDVPNAMCYGVYIDGTLVSSLRLHHCTAEHRQSPCMVVYPDVLNPMLDEGKTYIDPSRFTADREATLAFPALPFLTLRIAAMACEYFEADFCLSGVRDEHAAFYKRVFGSRQIADVGHYNGLQFPVRLYCADVSDIRDRVADRFPFFMSTPQEREAMFGGDSDARYLPLIRPTARAAALAEDRFVPV</sequence>
<name>A0A916R6A1_9HYPH</name>
<dbReference type="InterPro" id="IPR054597">
    <property type="entry name" value="FeeM_cat"/>
</dbReference>
<dbReference type="RefSeq" id="WP_127073637.1">
    <property type="nucleotide sequence ID" value="NZ_BMKB01000001.1"/>
</dbReference>
<accession>A0A916R6A1</accession>
<evidence type="ECO:0000259" key="1">
    <source>
        <dbReference type="Pfam" id="PF21926"/>
    </source>
</evidence>
<comment type="caution">
    <text evidence="2">The sequence shown here is derived from an EMBL/GenBank/DDBJ whole genome shotgun (WGS) entry which is preliminary data.</text>
</comment>
<dbReference type="InterPro" id="IPR016181">
    <property type="entry name" value="Acyl_CoA_acyltransferase"/>
</dbReference>
<gene>
    <name evidence="2" type="ORF">GCM10011499_03070</name>
</gene>
<dbReference type="Proteomes" id="UP000596977">
    <property type="component" value="Unassembled WGS sequence"/>
</dbReference>
<dbReference type="AlphaFoldDB" id="A0A916R6A1"/>
<evidence type="ECO:0000313" key="3">
    <source>
        <dbReference type="Proteomes" id="UP000596977"/>
    </source>
</evidence>
<dbReference type="OrthoDB" id="9812697at2"/>
<feature type="domain" description="N-acyl amino acid synthase FeeM catalytic core" evidence="1">
    <location>
        <begin position="42"/>
        <end position="200"/>
    </location>
</feature>
<proteinExistence type="predicted"/>
<reference evidence="2 3" key="1">
    <citation type="journal article" date="2014" name="Int. J. Syst. Evol. Microbiol.">
        <title>Complete genome sequence of Corynebacterium casei LMG S-19264T (=DSM 44701T), isolated from a smear-ripened cheese.</title>
        <authorList>
            <consortium name="US DOE Joint Genome Institute (JGI-PGF)"/>
            <person name="Walter F."/>
            <person name="Albersmeier A."/>
            <person name="Kalinowski J."/>
            <person name="Ruckert C."/>
        </authorList>
    </citation>
    <scope>NUCLEOTIDE SEQUENCE [LARGE SCALE GENOMIC DNA]</scope>
    <source>
        <strain evidence="2 3">CGMCC 1.15896</strain>
    </source>
</reference>
<organism evidence="2 3">
    <name type="scientific">Pelagibacterium lentulum</name>
    <dbReference type="NCBI Taxonomy" id="2029865"/>
    <lineage>
        <taxon>Bacteria</taxon>
        <taxon>Pseudomonadati</taxon>
        <taxon>Pseudomonadota</taxon>
        <taxon>Alphaproteobacteria</taxon>
        <taxon>Hyphomicrobiales</taxon>
        <taxon>Devosiaceae</taxon>
        <taxon>Pelagibacterium</taxon>
    </lineage>
</organism>
<keyword evidence="3" id="KW-1185">Reference proteome</keyword>
<dbReference type="Gene3D" id="3.40.630.30">
    <property type="match status" value="1"/>
</dbReference>
<dbReference type="SUPFAM" id="SSF55729">
    <property type="entry name" value="Acyl-CoA N-acyltransferases (Nat)"/>
    <property type="match status" value="1"/>
</dbReference>
<dbReference type="EMBL" id="BMKB01000001">
    <property type="protein sequence ID" value="GGA37098.1"/>
    <property type="molecule type" value="Genomic_DNA"/>
</dbReference>
<dbReference type="Pfam" id="PF21926">
    <property type="entry name" value="FeeM"/>
    <property type="match status" value="1"/>
</dbReference>
<evidence type="ECO:0000313" key="2">
    <source>
        <dbReference type="EMBL" id="GGA37098.1"/>
    </source>
</evidence>